<keyword evidence="1" id="KW-1133">Transmembrane helix</keyword>
<evidence type="ECO:0000256" key="1">
    <source>
        <dbReference type="SAM" id="Phobius"/>
    </source>
</evidence>
<dbReference type="EMBL" id="JABJVM010000024">
    <property type="protein sequence ID" value="MBA3927723.1"/>
    <property type="molecule type" value="Genomic_DNA"/>
</dbReference>
<dbReference type="AlphaFoldDB" id="A0A7W1YHI7"/>
<keyword evidence="3" id="KW-1185">Reference proteome</keyword>
<evidence type="ECO:0000313" key="2">
    <source>
        <dbReference type="EMBL" id="MBA3927723.1"/>
    </source>
</evidence>
<protein>
    <submittedName>
        <fullName evidence="2">Uncharacterized protein</fullName>
    </submittedName>
</protein>
<keyword evidence="1" id="KW-0472">Membrane</keyword>
<keyword evidence="1" id="KW-0812">Transmembrane</keyword>
<dbReference type="RefSeq" id="WP_181677788.1">
    <property type="nucleotide sequence ID" value="NZ_JABJVM010000024.1"/>
</dbReference>
<evidence type="ECO:0000313" key="3">
    <source>
        <dbReference type="Proteomes" id="UP000548787"/>
    </source>
</evidence>
<name>A0A7W1YHI7_9LIST</name>
<organism evidence="2 3">
    <name type="scientific">Listeria rustica</name>
    <dbReference type="NCBI Taxonomy" id="2713503"/>
    <lineage>
        <taxon>Bacteria</taxon>
        <taxon>Bacillati</taxon>
        <taxon>Bacillota</taxon>
        <taxon>Bacilli</taxon>
        <taxon>Bacillales</taxon>
        <taxon>Listeriaceae</taxon>
        <taxon>Listeria</taxon>
    </lineage>
</organism>
<proteinExistence type="predicted"/>
<sequence>MHTKKIIKIGIIVAITVLVIALLLFVNRNRIPLYLGGSEKEFTVTTSKKNNEAGIYINIDKNKRDKLQIILSNEKGEEIKPYNIADDRYDTNRIKYMYDVASGKSYVVKVENITEELFFSKIEISTTN</sequence>
<comment type="caution">
    <text evidence="2">The sequence shown here is derived from an EMBL/GenBank/DDBJ whole genome shotgun (WGS) entry which is preliminary data.</text>
</comment>
<dbReference type="Proteomes" id="UP000548787">
    <property type="component" value="Unassembled WGS sequence"/>
</dbReference>
<accession>A0A7W1YHI7</accession>
<reference evidence="2 3" key="1">
    <citation type="submission" date="2020-08" db="EMBL/GenBank/DDBJ databases">
        <title>Listeria ohnekaius sp. nov. and Listeria portnoyii sp. nov. isolated from non-agricultural and natural environments.</title>
        <authorList>
            <person name="Weller D."/>
            <person name="Belias A.M."/>
            <person name="Liao J."/>
            <person name="Guo S."/>
            <person name="Orsi R.H."/>
            <person name="Wiedmann M."/>
        </authorList>
    </citation>
    <scope>NUCLEOTIDE SEQUENCE [LARGE SCALE GENOMIC DNA]</scope>
    <source>
        <strain evidence="2 3">FSL W9-0585</strain>
    </source>
</reference>
<gene>
    <name evidence="2" type="ORF">HPK16_15405</name>
</gene>
<feature type="transmembrane region" description="Helical" evidence="1">
    <location>
        <begin position="6"/>
        <end position="26"/>
    </location>
</feature>